<dbReference type="PROSITE" id="PS00166">
    <property type="entry name" value="ENOYL_COA_HYDRATASE"/>
    <property type="match status" value="1"/>
</dbReference>
<evidence type="ECO:0000313" key="3">
    <source>
        <dbReference type="EMBL" id="TKT08042.1"/>
    </source>
</evidence>
<dbReference type="PANTHER" id="PTHR43459">
    <property type="entry name" value="ENOYL-COA HYDRATASE"/>
    <property type="match status" value="1"/>
</dbReference>
<accession>A0A4U5X129</accession>
<dbReference type="RefSeq" id="WP_137301579.1">
    <property type="nucleotide sequence ID" value="NZ_BMVD01000008.1"/>
</dbReference>
<name>A0A4U5X129_STRGB</name>
<sequence>MTQISIVKLTPALWRVRFDNQPINLIDSQTVVELRAIVEAAEADPEVAVILFESANPDYFLAHWDLADDGALQASLPPGSTGQHPWLDVLIRISKLPVVTISAIRGRVRGAGSEFVLATDIRFASRERAVLGQFEMATGVVPGAGAPARLPRLVGRGRAIEIMAGAEDFDGDLAERYGYVNRAISDADFQDFITAFAARVARFDRRAIAELKQWVDPLTLPDDAEFPPQLDAFFAAVSRPEVLAHIGRLFDQGLQQPGPVEERLGEYAAQTAEPSEAVS</sequence>
<evidence type="ECO:0000256" key="2">
    <source>
        <dbReference type="SAM" id="MobiDB-lite"/>
    </source>
</evidence>
<keyword evidence="3" id="KW-0413">Isomerase</keyword>
<dbReference type="InterPro" id="IPR029045">
    <property type="entry name" value="ClpP/crotonase-like_dom_sf"/>
</dbReference>
<comment type="similarity">
    <text evidence="1">Belongs to the enoyl-CoA hydratase/isomerase family.</text>
</comment>
<dbReference type="Gene3D" id="3.90.226.10">
    <property type="entry name" value="2-enoyl-CoA Hydratase, Chain A, domain 1"/>
    <property type="match status" value="1"/>
</dbReference>
<dbReference type="InterPro" id="IPR001753">
    <property type="entry name" value="Enoyl-CoA_hydra/iso"/>
</dbReference>
<feature type="region of interest" description="Disordered" evidence="2">
    <location>
        <begin position="260"/>
        <end position="279"/>
    </location>
</feature>
<gene>
    <name evidence="3" type="ORF">E4U92_18685</name>
</gene>
<organism evidence="3 4">
    <name type="scientific">Streptomyces galbus</name>
    <dbReference type="NCBI Taxonomy" id="33898"/>
    <lineage>
        <taxon>Bacteria</taxon>
        <taxon>Bacillati</taxon>
        <taxon>Actinomycetota</taxon>
        <taxon>Actinomycetes</taxon>
        <taxon>Kitasatosporales</taxon>
        <taxon>Streptomycetaceae</taxon>
        <taxon>Streptomyces</taxon>
    </lineage>
</organism>
<dbReference type="SUPFAM" id="SSF52096">
    <property type="entry name" value="ClpP/crotonase"/>
    <property type="match status" value="1"/>
</dbReference>
<dbReference type="EMBL" id="SZPR01000015">
    <property type="protein sequence ID" value="TKT08042.1"/>
    <property type="molecule type" value="Genomic_DNA"/>
</dbReference>
<dbReference type="AlphaFoldDB" id="A0A4U5X129"/>
<dbReference type="CDD" id="cd06558">
    <property type="entry name" value="crotonase-like"/>
    <property type="match status" value="1"/>
</dbReference>
<evidence type="ECO:0000313" key="4">
    <source>
        <dbReference type="Proteomes" id="UP000308632"/>
    </source>
</evidence>
<dbReference type="PANTHER" id="PTHR43459:SF1">
    <property type="entry name" value="EG:BACN32G11.4 PROTEIN"/>
    <property type="match status" value="1"/>
</dbReference>
<protein>
    <submittedName>
        <fullName evidence="3">Enoyl-CoA hydratase/isomerase family protein</fullName>
    </submittedName>
</protein>
<comment type="caution">
    <text evidence="3">The sequence shown here is derived from an EMBL/GenBank/DDBJ whole genome shotgun (WGS) entry which is preliminary data.</text>
</comment>
<evidence type="ECO:0000256" key="1">
    <source>
        <dbReference type="RuleBase" id="RU003707"/>
    </source>
</evidence>
<dbReference type="Pfam" id="PF00378">
    <property type="entry name" value="ECH_1"/>
    <property type="match status" value="1"/>
</dbReference>
<dbReference type="GO" id="GO:0016853">
    <property type="term" value="F:isomerase activity"/>
    <property type="evidence" value="ECO:0007669"/>
    <property type="project" value="UniProtKB-KW"/>
</dbReference>
<proteinExistence type="inferred from homology"/>
<reference evidence="3 4" key="1">
    <citation type="submission" date="2019-04" db="EMBL/GenBank/DDBJ databases">
        <title>Streptomyces lasaliensis sp.nov., an Actinomycete isolated from soil which produces the polyether antibiotic lasalocid.</title>
        <authorList>
            <person name="Erwin G."/>
            <person name="Haber C."/>
        </authorList>
    </citation>
    <scope>NUCLEOTIDE SEQUENCE [LARGE SCALE GENOMIC DNA]</scope>
    <source>
        <strain evidence="3 4">DSM 40089</strain>
    </source>
</reference>
<dbReference type="Proteomes" id="UP000308632">
    <property type="component" value="Unassembled WGS sequence"/>
</dbReference>
<dbReference type="InterPro" id="IPR018376">
    <property type="entry name" value="Enoyl-CoA_hyd/isom_CS"/>
</dbReference>